<dbReference type="Pfam" id="PF00535">
    <property type="entry name" value="Glycos_transf_2"/>
    <property type="match status" value="1"/>
</dbReference>
<evidence type="ECO:0000313" key="10">
    <source>
        <dbReference type="EMBL" id="BDG04283.1"/>
    </source>
</evidence>
<dbReference type="InterPro" id="IPR029044">
    <property type="entry name" value="Nucleotide-diphossugar_trans"/>
</dbReference>
<organism evidence="10 11">
    <name type="scientific">Anaeromyxobacter oryzae</name>
    <dbReference type="NCBI Taxonomy" id="2918170"/>
    <lineage>
        <taxon>Bacteria</taxon>
        <taxon>Pseudomonadati</taxon>
        <taxon>Myxococcota</taxon>
        <taxon>Myxococcia</taxon>
        <taxon>Myxococcales</taxon>
        <taxon>Cystobacterineae</taxon>
        <taxon>Anaeromyxobacteraceae</taxon>
        <taxon>Anaeromyxobacter</taxon>
    </lineage>
</organism>
<keyword evidence="11" id="KW-1185">Reference proteome</keyword>
<dbReference type="Proteomes" id="UP001162891">
    <property type="component" value="Chromosome"/>
</dbReference>
<evidence type="ECO:0000313" key="11">
    <source>
        <dbReference type="Proteomes" id="UP001162891"/>
    </source>
</evidence>
<sequence length="344" mass="38222">MSRAVHTVSVQSPHPGAAREQPRTLEVVIPVYNEAEVIDLLLERLAGALSPDKLGPLGITRARLLFVDDGSTDETAELLAERIASGLDARLVRFSRNFGHQSAVCAGLDRAEGDVVVIMDADLQDPPELLVPMLERWRAGADVVFARRRRRRGNVLKRLGYWGFYRMVAFLSDIRLPLDTGDFGAMDRRVVLALRSLPERLRFPRGLRAWVGFRQEAVEFDRPERQAGTTKYAWSKLYRLATDGIAAMSTRPLQAAQIGSFFFGLLTLGFLGMLVTGYLTRPSSIPTPFLLAYVLIATGNAVQSFCLYILGAYVGRTYLEVKARPPYLVMEVVERPPDVEGSPS</sequence>
<dbReference type="PANTHER" id="PTHR48090">
    <property type="entry name" value="UNDECAPRENYL-PHOSPHATE 4-DEOXY-4-FORMAMIDO-L-ARABINOSE TRANSFERASE-RELATED"/>
    <property type="match status" value="1"/>
</dbReference>
<proteinExistence type="predicted"/>
<feature type="domain" description="Glycosyltransferase 2-like" evidence="9">
    <location>
        <begin position="27"/>
        <end position="190"/>
    </location>
</feature>
<reference evidence="11" key="1">
    <citation type="journal article" date="2022" name="Int. J. Syst. Evol. Microbiol.">
        <title>Anaeromyxobacter oryzae sp. nov., Anaeromyxobacter diazotrophicus sp. nov. and Anaeromyxobacter paludicola sp. nov., isolated from paddy soils.</title>
        <authorList>
            <person name="Itoh H."/>
            <person name="Xu Z."/>
            <person name="Mise K."/>
            <person name="Masuda Y."/>
            <person name="Ushijima N."/>
            <person name="Hayakawa C."/>
            <person name="Shiratori Y."/>
            <person name="Senoo K."/>
        </authorList>
    </citation>
    <scope>NUCLEOTIDE SEQUENCE [LARGE SCALE GENOMIC DNA]</scope>
    <source>
        <strain evidence="11">Red232</strain>
    </source>
</reference>
<feature type="transmembrane region" description="Helical" evidence="8">
    <location>
        <begin position="258"/>
        <end position="279"/>
    </location>
</feature>
<evidence type="ECO:0000256" key="6">
    <source>
        <dbReference type="ARBA" id="ARBA00023136"/>
    </source>
</evidence>
<evidence type="ECO:0000256" key="3">
    <source>
        <dbReference type="ARBA" id="ARBA00022679"/>
    </source>
</evidence>
<feature type="region of interest" description="Disordered" evidence="7">
    <location>
        <begin position="1"/>
        <end position="21"/>
    </location>
</feature>
<dbReference type="SUPFAM" id="SSF53448">
    <property type="entry name" value="Nucleotide-diphospho-sugar transferases"/>
    <property type="match status" value="1"/>
</dbReference>
<dbReference type="PANTHER" id="PTHR48090:SF1">
    <property type="entry name" value="PROPHAGE BACTOPRENOL GLUCOSYL TRANSFERASE HOMOLOG"/>
    <property type="match status" value="1"/>
</dbReference>
<evidence type="ECO:0000259" key="9">
    <source>
        <dbReference type="Pfam" id="PF00535"/>
    </source>
</evidence>
<dbReference type="InterPro" id="IPR001173">
    <property type="entry name" value="Glyco_trans_2-like"/>
</dbReference>
<evidence type="ECO:0000256" key="7">
    <source>
        <dbReference type="SAM" id="MobiDB-lite"/>
    </source>
</evidence>
<keyword evidence="4 8" id="KW-0812">Transmembrane</keyword>
<gene>
    <name evidence="10" type="ORF">AMOR_32790</name>
</gene>
<feature type="transmembrane region" description="Helical" evidence="8">
    <location>
        <begin position="291"/>
        <end position="314"/>
    </location>
</feature>
<keyword evidence="6 8" id="KW-0472">Membrane</keyword>
<protein>
    <submittedName>
        <fullName evidence="10">Bactoprenol glucosyl transferase</fullName>
    </submittedName>
</protein>
<keyword evidence="5 8" id="KW-1133">Transmembrane helix</keyword>
<dbReference type="Gene3D" id="3.90.550.10">
    <property type="entry name" value="Spore Coat Polysaccharide Biosynthesis Protein SpsA, Chain A"/>
    <property type="match status" value="1"/>
</dbReference>
<accession>A0ABM7WXM7</accession>
<dbReference type="EMBL" id="AP025591">
    <property type="protein sequence ID" value="BDG04283.1"/>
    <property type="molecule type" value="Genomic_DNA"/>
</dbReference>
<keyword evidence="2" id="KW-0328">Glycosyltransferase</keyword>
<dbReference type="InterPro" id="IPR050256">
    <property type="entry name" value="Glycosyltransferase_2"/>
</dbReference>
<evidence type="ECO:0000256" key="2">
    <source>
        <dbReference type="ARBA" id="ARBA00022676"/>
    </source>
</evidence>
<comment type="subcellular location">
    <subcellularLocation>
        <location evidence="1">Membrane</location>
        <topology evidence="1">Multi-pass membrane protein</topology>
    </subcellularLocation>
</comment>
<evidence type="ECO:0000256" key="4">
    <source>
        <dbReference type="ARBA" id="ARBA00022692"/>
    </source>
</evidence>
<evidence type="ECO:0000256" key="8">
    <source>
        <dbReference type="SAM" id="Phobius"/>
    </source>
</evidence>
<dbReference type="GO" id="GO:0016740">
    <property type="term" value="F:transferase activity"/>
    <property type="evidence" value="ECO:0007669"/>
    <property type="project" value="UniProtKB-KW"/>
</dbReference>
<name>A0ABM7WXM7_9BACT</name>
<evidence type="ECO:0000256" key="1">
    <source>
        <dbReference type="ARBA" id="ARBA00004141"/>
    </source>
</evidence>
<dbReference type="CDD" id="cd04187">
    <property type="entry name" value="DPM1_like_bac"/>
    <property type="match status" value="1"/>
</dbReference>
<keyword evidence="3 10" id="KW-0808">Transferase</keyword>
<evidence type="ECO:0000256" key="5">
    <source>
        <dbReference type="ARBA" id="ARBA00022989"/>
    </source>
</evidence>